<evidence type="ECO:0000313" key="5">
    <source>
        <dbReference type="Proteomes" id="UP001497602"/>
    </source>
</evidence>
<accession>A0ABP1FDC6</accession>
<comment type="caution">
    <text evidence="4">The sequence shown here is derived from an EMBL/GenBank/DDBJ whole genome shotgun (WGS) entry which is preliminary data.</text>
</comment>
<dbReference type="PROSITE" id="PS51186">
    <property type="entry name" value="GNAT"/>
    <property type="match status" value="1"/>
</dbReference>
<keyword evidence="2" id="KW-0012">Acyltransferase</keyword>
<dbReference type="EMBL" id="CAXJRC010000033">
    <property type="protein sequence ID" value="CAL2107207.1"/>
    <property type="molecule type" value="Genomic_DNA"/>
</dbReference>
<dbReference type="RefSeq" id="WP_348738868.1">
    <property type="nucleotide sequence ID" value="NZ_CAXJRC010000033.1"/>
</dbReference>
<reference evidence="4 5" key="1">
    <citation type="submission" date="2024-05" db="EMBL/GenBank/DDBJ databases">
        <authorList>
            <person name="Duchaud E."/>
        </authorList>
    </citation>
    <scope>NUCLEOTIDE SEQUENCE [LARGE SCALE GENOMIC DNA]</scope>
    <source>
        <strain evidence="4">Ena-SAMPLE-TAB-13-05-2024-13:56:06:370-140305</strain>
    </source>
</reference>
<dbReference type="InterPro" id="IPR016181">
    <property type="entry name" value="Acyl_CoA_acyltransferase"/>
</dbReference>
<organism evidence="4 5">
    <name type="scientific">Tenacibaculum vairaonense</name>
    <dbReference type="NCBI Taxonomy" id="3137860"/>
    <lineage>
        <taxon>Bacteria</taxon>
        <taxon>Pseudomonadati</taxon>
        <taxon>Bacteroidota</taxon>
        <taxon>Flavobacteriia</taxon>
        <taxon>Flavobacteriales</taxon>
        <taxon>Flavobacteriaceae</taxon>
        <taxon>Tenacibaculum</taxon>
    </lineage>
</organism>
<gene>
    <name evidence="4" type="ORF">T190115A13A_30053</name>
</gene>
<dbReference type="PANTHER" id="PTHR43877">
    <property type="entry name" value="AMINOALKYLPHOSPHONATE N-ACETYLTRANSFERASE-RELATED-RELATED"/>
    <property type="match status" value="1"/>
</dbReference>
<name>A0ABP1FDC6_9FLAO</name>
<dbReference type="SUPFAM" id="SSF55729">
    <property type="entry name" value="Acyl-CoA N-acyltransferases (Nat)"/>
    <property type="match status" value="1"/>
</dbReference>
<keyword evidence="1" id="KW-0808">Transferase</keyword>
<feature type="domain" description="N-acetyltransferase" evidence="3">
    <location>
        <begin position="7"/>
        <end position="156"/>
    </location>
</feature>
<protein>
    <submittedName>
        <fullName evidence="4">Ribosomal protein S18 acetylase RimI-like enzyme</fullName>
    </submittedName>
</protein>
<dbReference type="CDD" id="cd04301">
    <property type="entry name" value="NAT_SF"/>
    <property type="match status" value="1"/>
</dbReference>
<keyword evidence="5" id="KW-1185">Reference proteome</keyword>
<dbReference type="InterPro" id="IPR000182">
    <property type="entry name" value="GNAT_dom"/>
</dbReference>
<evidence type="ECO:0000256" key="2">
    <source>
        <dbReference type="ARBA" id="ARBA00023315"/>
    </source>
</evidence>
<evidence type="ECO:0000313" key="4">
    <source>
        <dbReference type="EMBL" id="CAL2107207.1"/>
    </source>
</evidence>
<dbReference type="PANTHER" id="PTHR43877:SF2">
    <property type="entry name" value="AMINOALKYLPHOSPHONATE N-ACETYLTRANSFERASE-RELATED"/>
    <property type="match status" value="1"/>
</dbReference>
<proteinExistence type="predicted"/>
<evidence type="ECO:0000256" key="1">
    <source>
        <dbReference type="ARBA" id="ARBA00022679"/>
    </source>
</evidence>
<dbReference type="Pfam" id="PF00583">
    <property type="entry name" value="Acetyltransf_1"/>
    <property type="match status" value="1"/>
</dbReference>
<dbReference type="Proteomes" id="UP001497602">
    <property type="component" value="Unassembled WGS sequence"/>
</dbReference>
<dbReference type="InterPro" id="IPR050832">
    <property type="entry name" value="Bact_Acetyltransf"/>
</dbReference>
<dbReference type="Gene3D" id="3.40.630.30">
    <property type="match status" value="1"/>
</dbReference>
<evidence type="ECO:0000259" key="3">
    <source>
        <dbReference type="PROSITE" id="PS51186"/>
    </source>
</evidence>
<sequence>MNNLPTIRIRKAVHADLEILLDFEQEIIKAERPYGISLKEEKISYYDIAAMIDAEEVEVLVAVDREELVGSGYVRVQENKPYLKYPTHAFLGFMYVKPSHRGKGVNKLIIEALLCWAKTKGLVEVKLEVYAGNLPAIRAYEKAGFESYLLNMRTTI</sequence>